<dbReference type="InterPro" id="IPR006311">
    <property type="entry name" value="TAT_signal"/>
</dbReference>
<dbReference type="RefSeq" id="WP_189933550.1">
    <property type="nucleotide sequence ID" value="NZ_BMSX01000003.1"/>
</dbReference>
<protein>
    <recommendedName>
        <fullName evidence="4">Tat pathway signal protein</fullName>
    </recommendedName>
</protein>
<evidence type="ECO:0008006" key="4">
    <source>
        <dbReference type="Google" id="ProtNLM"/>
    </source>
</evidence>
<keyword evidence="3" id="KW-1185">Reference proteome</keyword>
<name>A0A918F252_9ACTN</name>
<dbReference type="Gene3D" id="1.10.101.10">
    <property type="entry name" value="PGBD-like superfamily/PGBD"/>
    <property type="match status" value="1"/>
</dbReference>
<feature type="chain" id="PRO_5036710885" description="Tat pathway signal protein" evidence="1">
    <location>
        <begin position="33"/>
        <end position="194"/>
    </location>
</feature>
<sequence>MSLRTTRTRLAAGVVAALAAGALAISASPASAAASDGYVRGAGTYTDDFGDEGLLSTSSYNSSNVTCLWQQILWAEGANESDGTDFDLSDADGLFGSNTQHATKRLQVSWGLADSFNDADGKVGTNTFGYADSKLRYVSGSTASGEYLRVRYDGALHDLDLLRTADDGYYIFYSTGDKDTGTAKYAGYNLNTCD</sequence>
<evidence type="ECO:0000313" key="2">
    <source>
        <dbReference type="EMBL" id="GGR00527.1"/>
    </source>
</evidence>
<comment type="caution">
    <text evidence="2">The sequence shown here is derived from an EMBL/GenBank/DDBJ whole genome shotgun (WGS) entry which is preliminary data.</text>
</comment>
<dbReference type="AlphaFoldDB" id="A0A918F252"/>
<feature type="signal peptide" evidence="1">
    <location>
        <begin position="1"/>
        <end position="32"/>
    </location>
</feature>
<dbReference type="InterPro" id="IPR036366">
    <property type="entry name" value="PGBDSf"/>
</dbReference>
<evidence type="ECO:0000256" key="1">
    <source>
        <dbReference type="SAM" id="SignalP"/>
    </source>
</evidence>
<reference evidence="2" key="1">
    <citation type="journal article" date="2014" name="Int. J. Syst. Evol. Microbiol.">
        <title>Complete genome sequence of Corynebacterium casei LMG S-19264T (=DSM 44701T), isolated from a smear-ripened cheese.</title>
        <authorList>
            <consortium name="US DOE Joint Genome Institute (JGI-PGF)"/>
            <person name="Walter F."/>
            <person name="Albersmeier A."/>
            <person name="Kalinowski J."/>
            <person name="Ruckert C."/>
        </authorList>
    </citation>
    <scope>NUCLEOTIDE SEQUENCE</scope>
    <source>
        <strain evidence="2">JCM 4346</strain>
    </source>
</reference>
<reference evidence="2" key="2">
    <citation type="submission" date="2020-09" db="EMBL/GenBank/DDBJ databases">
        <authorList>
            <person name="Sun Q."/>
            <person name="Ohkuma M."/>
        </authorList>
    </citation>
    <scope>NUCLEOTIDE SEQUENCE</scope>
    <source>
        <strain evidence="2">JCM 4346</strain>
    </source>
</reference>
<proteinExistence type="predicted"/>
<keyword evidence="1" id="KW-0732">Signal</keyword>
<dbReference type="PROSITE" id="PS51318">
    <property type="entry name" value="TAT"/>
    <property type="match status" value="1"/>
</dbReference>
<gene>
    <name evidence="2" type="ORF">GCM10010251_14950</name>
</gene>
<dbReference type="Proteomes" id="UP000658320">
    <property type="component" value="Unassembled WGS sequence"/>
</dbReference>
<organism evidence="2 3">
    <name type="scientific">Streptomyces aurantiogriseus</name>
    <dbReference type="NCBI Taxonomy" id="66870"/>
    <lineage>
        <taxon>Bacteria</taxon>
        <taxon>Bacillati</taxon>
        <taxon>Actinomycetota</taxon>
        <taxon>Actinomycetes</taxon>
        <taxon>Kitasatosporales</taxon>
        <taxon>Streptomycetaceae</taxon>
        <taxon>Streptomyces</taxon>
    </lineage>
</organism>
<evidence type="ECO:0000313" key="3">
    <source>
        <dbReference type="Proteomes" id="UP000658320"/>
    </source>
</evidence>
<dbReference type="EMBL" id="BMSX01000003">
    <property type="protein sequence ID" value="GGR00527.1"/>
    <property type="molecule type" value="Genomic_DNA"/>
</dbReference>
<accession>A0A918F252</accession>